<protein>
    <submittedName>
        <fullName evidence="2">Uncharacterized protein</fullName>
    </submittedName>
</protein>
<name>A0A9P8QI18_9HYPO</name>
<evidence type="ECO:0000313" key="2">
    <source>
        <dbReference type="EMBL" id="KAH6603225.1"/>
    </source>
</evidence>
<gene>
    <name evidence="2" type="ORF">Trco_008000</name>
</gene>
<comment type="caution">
    <text evidence="2">The sequence shown here is derived from an EMBL/GenBank/DDBJ whole genome shotgun (WGS) entry which is preliminary data.</text>
</comment>
<evidence type="ECO:0000313" key="3">
    <source>
        <dbReference type="Proteomes" id="UP000827724"/>
    </source>
</evidence>
<sequence>MPPPRPPTSTSTENLILKCQKEARLLLSSLFKNAISVRSSFVLTPLPQTHKKCLPPEWSVHPPNQEVHPPRDTLALAIQVDSSSPGSVSFYETASGRSVGSVGPEYRGSVVVVPWRPGLKFICSPSCRRRSGCRVGVVREAKPKGAIKTKTPLGSAAASSASRSGVGGGDTGSPAVGNTPGTKPVPPTPRGSAARPTTLDAGDRNHDSKSTMGSKRHGDHKHVSFDDGSIGGKSSIETDNGGSRPYQEPRVTPQQRQRCKE</sequence>
<accession>A0A9P8QI18</accession>
<dbReference type="OrthoDB" id="4658369at2759"/>
<feature type="compositionally biased region" description="Low complexity" evidence="1">
    <location>
        <begin position="154"/>
        <end position="164"/>
    </location>
</feature>
<evidence type="ECO:0000256" key="1">
    <source>
        <dbReference type="SAM" id="MobiDB-lite"/>
    </source>
</evidence>
<dbReference type="Proteomes" id="UP000827724">
    <property type="component" value="Unassembled WGS sequence"/>
</dbReference>
<dbReference type="EMBL" id="JAIWOZ010000007">
    <property type="protein sequence ID" value="KAH6603225.1"/>
    <property type="molecule type" value="Genomic_DNA"/>
</dbReference>
<proteinExistence type="predicted"/>
<feature type="compositionally biased region" description="Polar residues" evidence="1">
    <location>
        <begin position="252"/>
        <end position="261"/>
    </location>
</feature>
<keyword evidence="3" id="KW-1185">Reference proteome</keyword>
<reference evidence="2" key="1">
    <citation type="submission" date="2021-08" db="EMBL/GenBank/DDBJ databases">
        <title>Chromosome-Level Trichoderma cornu-damae using Hi-C Data.</title>
        <authorList>
            <person name="Kim C.S."/>
        </authorList>
    </citation>
    <scope>NUCLEOTIDE SEQUENCE</scope>
    <source>
        <strain evidence="2">KA19-0412C</strain>
    </source>
</reference>
<feature type="region of interest" description="Disordered" evidence="1">
    <location>
        <begin position="146"/>
        <end position="261"/>
    </location>
</feature>
<dbReference type="AlphaFoldDB" id="A0A9P8QI18"/>
<organism evidence="2 3">
    <name type="scientific">Trichoderma cornu-damae</name>
    <dbReference type="NCBI Taxonomy" id="654480"/>
    <lineage>
        <taxon>Eukaryota</taxon>
        <taxon>Fungi</taxon>
        <taxon>Dikarya</taxon>
        <taxon>Ascomycota</taxon>
        <taxon>Pezizomycotina</taxon>
        <taxon>Sordariomycetes</taxon>
        <taxon>Hypocreomycetidae</taxon>
        <taxon>Hypocreales</taxon>
        <taxon>Hypocreaceae</taxon>
        <taxon>Trichoderma</taxon>
    </lineage>
</organism>